<dbReference type="OrthoDB" id="9795347at2"/>
<organism evidence="6 7">
    <name type="scientific">Weeksella virosa (strain ATCC 43766 / DSM 16922 / JCM 21250 / CCUG 30538 / CDC 9751 / IAM 14551 / NBRC 16016 / NCTC 11634 / CL345/78)</name>
    <dbReference type="NCBI Taxonomy" id="865938"/>
    <lineage>
        <taxon>Bacteria</taxon>
        <taxon>Pseudomonadati</taxon>
        <taxon>Bacteroidota</taxon>
        <taxon>Flavobacteriia</taxon>
        <taxon>Flavobacteriales</taxon>
        <taxon>Weeksellaceae</taxon>
        <taxon>Weeksella</taxon>
    </lineage>
</organism>
<dbReference type="GO" id="GO:0008270">
    <property type="term" value="F:zinc ion binding"/>
    <property type="evidence" value="ECO:0007669"/>
    <property type="project" value="InterPro"/>
</dbReference>
<dbReference type="PANTHER" id="PTHR11644">
    <property type="entry name" value="CYTIDINE DEAMINASE"/>
    <property type="match status" value="1"/>
</dbReference>
<dbReference type="STRING" id="865938.Weevi_1491"/>
<dbReference type="eggNOG" id="COG0295">
    <property type="taxonomic scope" value="Bacteria"/>
</dbReference>
<dbReference type="PROSITE" id="PS51747">
    <property type="entry name" value="CYT_DCMP_DEAMINASES_2"/>
    <property type="match status" value="1"/>
</dbReference>
<evidence type="ECO:0000256" key="4">
    <source>
        <dbReference type="ARBA" id="ARBA00022833"/>
    </source>
</evidence>
<dbReference type="GO" id="GO:0004126">
    <property type="term" value="F:cytidine deaminase activity"/>
    <property type="evidence" value="ECO:0007669"/>
    <property type="project" value="UniProtKB-ARBA"/>
</dbReference>
<dbReference type="SUPFAM" id="SSF53927">
    <property type="entry name" value="Cytidine deaminase-like"/>
    <property type="match status" value="1"/>
</dbReference>
<dbReference type="InterPro" id="IPR002125">
    <property type="entry name" value="CMP_dCMP_dom"/>
</dbReference>
<dbReference type="InterPro" id="IPR016192">
    <property type="entry name" value="APOBEC/CMP_deaminase_Zn-bd"/>
</dbReference>
<dbReference type="PANTHER" id="PTHR11644:SF2">
    <property type="entry name" value="CYTIDINE DEAMINASE"/>
    <property type="match status" value="1"/>
</dbReference>
<proteinExistence type="inferred from homology"/>
<keyword evidence="2" id="KW-0479">Metal-binding</keyword>
<dbReference type="NCBIfam" id="NF004064">
    <property type="entry name" value="PRK05578.1"/>
    <property type="match status" value="1"/>
</dbReference>
<dbReference type="GO" id="GO:0042802">
    <property type="term" value="F:identical protein binding"/>
    <property type="evidence" value="ECO:0007669"/>
    <property type="project" value="UniProtKB-ARBA"/>
</dbReference>
<dbReference type="KEGG" id="wvi:Weevi_1491"/>
<dbReference type="RefSeq" id="WP_013598580.1">
    <property type="nucleotide sequence ID" value="NC_015144.1"/>
</dbReference>
<dbReference type="GO" id="GO:0072527">
    <property type="term" value="P:pyrimidine-containing compound metabolic process"/>
    <property type="evidence" value="ECO:0007669"/>
    <property type="project" value="UniProtKB-ARBA"/>
</dbReference>
<gene>
    <name evidence="6" type="ordered locus">Weevi_1491</name>
</gene>
<comment type="similarity">
    <text evidence="1">Belongs to the cytidine and deoxycytidylate deaminase family.</text>
</comment>
<feature type="domain" description="CMP/dCMP-type deaminase" evidence="5">
    <location>
        <begin position="21"/>
        <end position="154"/>
    </location>
</feature>
<evidence type="ECO:0000256" key="1">
    <source>
        <dbReference type="ARBA" id="ARBA00006576"/>
    </source>
</evidence>
<dbReference type="Gene3D" id="3.40.140.10">
    <property type="entry name" value="Cytidine Deaminase, domain 2"/>
    <property type="match status" value="1"/>
</dbReference>
<keyword evidence="4" id="KW-0862">Zinc</keyword>
<dbReference type="GO" id="GO:0005829">
    <property type="term" value="C:cytosol"/>
    <property type="evidence" value="ECO:0007669"/>
    <property type="project" value="TreeGrafter"/>
</dbReference>
<dbReference type="PROSITE" id="PS00903">
    <property type="entry name" value="CYT_DCMP_DEAMINASES_1"/>
    <property type="match status" value="1"/>
</dbReference>
<protein>
    <submittedName>
        <fullName evidence="6">CMP/dCMP deaminase zinc-binding protein</fullName>
    </submittedName>
</protein>
<dbReference type="GO" id="GO:0055086">
    <property type="term" value="P:nucleobase-containing small molecule metabolic process"/>
    <property type="evidence" value="ECO:0007669"/>
    <property type="project" value="UniProtKB-ARBA"/>
</dbReference>
<keyword evidence="3" id="KW-0378">Hydrolase</keyword>
<evidence type="ECO:0000313" key="7">
    <source>
        <dbReference type="Proteomes" id="UP000008641"/>
    </source>
</evidence>
<name>F0NYR0_WEEVC</name>
<reference evidence="7" key="2">
    <citation type="journal article" date="2011" name="Stand. Genomic Sci.">
        <title>Complete genome sequence of Weeksella virosa type strain (9751T).</title>
        <authorList>
            <person name="Lang E."/>
            <person name="Teshima H."/>
            <person name="Lucas S."/>
            <person name="Lapidus A."/>
            <person name="Hammon N."/>
            <person name="Deshpande S."/>
            <person name="Nolan M."/>
            <person name="Cheng J."/>
            <person name="Pitluck S."/>
            <person name="Liolios K."/>
            <person name="Pagani I."/>
            <person name="Mikhailova N."/>
            <person name="Ivanova N."/>
            <person name="Mavromatis K."/>
            <person name="Pati A."/>
            <person name="Tapia R."/>
            <person name="Han C."/>
            <person name="Goodwin L."/>
            <person name="Chen A."/>
            <person name="Palaniappan K."/>
            <person name="Land M."/>
            <person name="Hauser L."/>
            <person name="Chang Y."/>
            <person name="Jeffries C."/>
            <person name="Brambilla E."/>
            <person name="Kopitz M."/>
            <person name="Rohde M."/>
            <person name="Goker M."/>
            <person name="Tindall B."/>
            <person name="Detter J."/>
            <person name="Woyke T."/>
            <person name="Bristow J."/>
            <person name="Eisen J."/>
            <person name="Markowitz V."/>
            <person name="Hugenholtz P."/>
            <person name="Klenk H."/>
            <person name="Kyrpides N."/>
        </authorList>
    </citation>
    <scope>NUCLEOTIDE SEQUENCE [LARGE SCALE GENOMIC DNA]</scope>
    <source>
        <strain evidence="7">ATCC 43766 / DSM 16922 / JCM 21250 / NBRC 16016 / NCTC 11634 / CL345/78</strain>
    </source>
</reference>
<dbReference type="InterPro" id="IPR050202">
    <property type="entry name" value="Cyt/Deoxycyt_deaminase"/>
</dbReference>
<evidence type="ECO:0000313" key="6">
    <source>
        <dbReference type="EMBL" id="ADX68191.1"/>
    </source>
</evidence>
<dbReference type="AlphaFoldDB" id="F0NYR0"/>
<dbReference type="Proteomes" id="UP000008641">
    <property type="component" value="Chromosome"/>
</dbReference>
<keyword evidence="7" id="KW-1185">Reference proteome</keyword>
<dbReference type="EMBL" id="CP002455">
    <property type="protein sequence ID" value="ADX68191.1"/>
    <property type="molecule type" value="Genomic_DNA"/>
</dbReference>
<evidence type="ECO:0000256" key="3">
    <source>
        <dbReference type="ARBA" id="ARBA00022801"/>
    </source>
</evidence>
<evidence type="ECO:0000259" key="5">
    <source>
        <dbReference type="PROSITE" id="PS51747"/>
    </source>
</evidence>
<accession>F0NYR0</accession>
<dbReference type="HOGENOM" id="CLU_097262_1_0_10"/>
<sequence>MELKNISFQYKEYSNKESLPSQLNLLVEKALLISKQAYVPYSNFHVGAALELENGEIFSSTNQENASYPVGTCAERGLLFYVASQYPTEKIIRLAVSSEDLAQPLPPCGMCRQVILEYEKKQGKSIEIILSGKSGKVYVLPSAASLLPLHFDEKYLEP</sequence>
<dbReference type="CDD" id="cd01283">
    <property type="entry name" value="cytidine_deaminase"/>
    <property type="match status" value="1"/>
</dbReference>
<dbReference type="Pfam" id="PF00383">
    <property type="entry name" value="dCMP_cyt_deam_1"/>
    <property type="match status" value="1"/>
</dbReference>
<evidence type="ECO:0000256" key="2">
    <source>
        <dbReference type="ARBA" id="ARBA00022723"/>
    </source>
</evidence>
<reference evidence="6 7" key="1">
    <citation type="journal article" date="2011" name="Stand. Genomic Sci.">
        <title>Complete genome sequence of Weeksella virosa type strain (9751).</title>
        <authorList>
            <person name="Lang E."/>
            <person name="Teshima H."/>
            <person name="Lucas S."/>
            <person name="Lapidus A."/>
            <person name="Hammon N."/>
            <person name="Deshpande S."/>
            <person name="Nolan M."/>
            <person name="Cheng J.F."/>
            <person name="Pitluck S."/>
            <person name="Liolios K."/>
            <person name="Pagani I."/>
            <person name="Mikhailova N."/>
            <person name="Ivanova N."/>
            <person name="Mavromatis K."/>
            <person name="Pati A."/>
            <person name="Tapia R."/>
            <person name="Han C."/>
            <person name="Goodwin L."/>
            <person name="Chen A."/>
            <person name="Palaniappan K."/>
            <person name="Land M."/>
            <person name="Hauser L."/>
            <person name="Chang Y.J."/>
            <person name="Jeffries C.D."/>
            <person name="Brambilla E.M."/>
            <person name="Kopitz M."/>
            <person name="Rohde M."/>
            <person name="Goker M."/>
            <person name="Tindall B.J."/>
            <person name="Detter J.C."/>
            <person name="Woyke T."/>
            <person name="Bristow J."/>
            <person name="Eisen J.A."/>
            <person name="Markowitz V."/>
            <person name="Hugenholtz P."/>
            <person name="Klenk H.P."/>
            <person name="Kyrpides N.C."/>
        </authorList>
    </citation>
    <scope>NUCLEOTIDE SEQUENCE [LARGE SCALE GENOMIC DNA]</scope>
    <source>
        <strain evidence="7">ATCC 43766 / DSM 16922 / JCM 21250 / NBRC 16016 / NCTC 11634 / CL345/78</strain>
    </source>
</reference>
<dbReference type="InterPro" id="IPR016193">
    <property type="entry name" value="Cytidine_deaminase-like"/>
</dbReference>